<accession>A0A7C2ZB17</accession>
<dbReference type="EMBL" id="DSFH01000065">
    <property type="protein sequence ID" value="HEW64435.1"/>
    <property type="molecule type" value="Genomic_DNA"/>
</dbReference>
<sequence length="352" mass="39796">MDDSTLTALLEKKFSGEALSESIVIGESIGGLYRPSKQSVYFHKVKNNSKATLSLLEIGAIFDKQESVKWRIWFDGISVSKQFKPNFILPIGENTYGATVIDITPLVNRETKRRFHKLTVISSTPVFLTHATIIKLIEDNSDTTNWIKYYTGGAIIKSQEIKKISVKSNELRQNNIHFNIFAQKVPQYLEIRVNERYVKRLEISKNCDDYQIPFDKEPILTLSFKNDGIDVGGKSKSFILITNLIVNSASKKQRSIDLEAEIRGRNESGVIVNVDVFNNSESPLEAPMLVAFSSGILVSKIDLESIQPKSSAKRELVLKLPPNSSSITLRLIWKENSEPQYIEKKIKITNQI</sequence>
<dbReference type="Proteomes" id="UP000886076">
    <property type="component" value="Unassembled WGS sequence"/>
</dbReference>
<dbReference type="AlphaFoldDB" id="A0A7C2ZB17"/>
<name>A0A7C2ZB17_9CREN</name>
<gene>
    <name evidence="1" type="ORF">ENO39_05215</name>
</gene>
<reference evidence="1" key="1">
    <citation type="journal article" date="2020" name="mSystems">
        <title>Genome- and Community-Level Interaction Insights into Carbon Utilization and Element Cycling Functions of Hydrothermarchaeota in Hydrothermal Sediment.</title>
        <authorList>
            <person name="Zhou Z."/>
            <person name="Liu Y."/>
            <person name="Xu W."/>
            <person name="Pan J."/>
            <person name="Luo Z.H."/>
            <person name="Li M."/>
        </authorList>
    </citation>
    <scope>NUCLEOTIDE SEQUENCE [LARGE SCALE GENOMIC DNA]</scope>
    <source>
        <strain evidence="1">SpSt-1261</strain>
    </source>
</reference>
<evidence type="ECO:0000313" key="1">
    <source>
        <dbReference type="EMBL" id="HEW64435.1"/>
    </source>
</evidence>
<protein>
    <submittedName>
        <fullName evidence="1">Uncharacterized protein</fullName>
    </submittedName>
</protein>
<proteinExistence type="predicted"/>
<organism evidence="1">
    <name type="scientific">Fervidicoccus fontis</name>
    <dbReference type="NCBI Taxonomy" id="683846"/>
    <lineage>
        <taxon>Archaea</taxon>
        <taxon>Thermoproteota</taxon>
        <taxon>Thermoprotei</taxon>
        <taxon>Fervidicoccales</taxon>
        <taxon>Fervidicoccaceae</taxon>
        <taxon>Fervidicoccus</taxon>
    </lineage>
</organism>
<comment type="caution">
    <text evidence="1">The sequence shown here is derived from an EMBL/GenBank/DDBJ whole genome shotgun (WGS) entry which is preliminary data.</text>
</comment>
<dbReference type="RefSeq" id="WP_272985766.1">
    <property type="nucleotide sequence ID" value="NZ_DSFH01000065.1"/>
</dbReference>